<evidence type="ECO:0000259" key="1">
    <source>
        <dbReference type="Pfam" id="PF22241"/>
    </source>
</evidence>
<gene>
    <name evidence="2" type="primary">PSD12</name>
    <name evidence="2" type="ORF">HERIO_1479</name>
</gene>
<organism evidence="2 3">
    <name type="scientific">Hepatospora eriocheir</name>
    <dbReference type="NCBI Taxonomy" id="1081669"/>
    <lineage>
        <taxon>Eukaryota</taxon>
        <taxon>Fungi</taxon>
        <taxon>Fungi incertae sedis</taxon>
        <taxon>Microsporidia</taxon>
        <taxon>Hepatosporidae</taxon>
        <taxon>Hepatospora</taxon>
    </lineage>
</organism>
<dbReference type="GO" id="GO:0008541">
    <property type="term" value="C:proteasome regulatory particle, lid subcomplex"/>
    <property type="evidence" value="ECO:0007669"/>
    <property type="project" value="TreeGrafter"/>
</dbReference>
<dbReference type="AlphaFoldDB" id="A0A1X0QA53"/>
<keyword evidence="3" id="KW-1185">Reference proteome</keyword>
<proteinExistence type="predicted"/>
<evidence type="ECO:0000313" key="2">
    <source>
        <dbReference type="EMBL" id="ORD96585.1"/>
    </source>
</evidence>
<dbReference type="PANTHER" id="PTHR10855">
    <property type="entry name" value="26S PROTEASOME NON-ATPASE REGULATORY SUBUNIT 12/COP9 SIGNALOSOME COMPLEX SUBUNIT 4"/>
    <property type="match status" value="1"/>
</dbReference>
<dbReference type="Gene3D" id="1.10.10.10">
    <property type="entry name" value="Winged helix-like DNA-binding domain superfamily/Winged helix DNA-binding domain"/>
    <property type="match status" value="1"/>
</dbReference>
<name>A0A1X0QA53_9MICR</name>
<dbReference type="InterPro" id="IPR036390">
    <property type="entry name" value="WH_DNA-bd_sf"/>
</dbReference>
<dbReference type="VEuPathDB" id="MicrosporidiaDB:HERIO_1479"/>
<dbReference type="EMBL" id="LVKB01000074">
    <property type="protein sequence ID" value="ORD96585.1"/>
    <property type="molecule type" value="Genomic_DNA"/>
</dbReference>
<dbReference type="InterPro" id="IPR036388">
    <property type="entry name" value="WH-like_DNA-bd_sf"/>
</dbReference>
<dbReference type="OrthoDB" id="268763at2759"/>
<dbReference type="Proteomes" id="UP000192356">
    <property type="component" value="Unassembled WGS sequence"/>
</dbReference>
<protein>
    <submittedName>
        <fullName evidence="2">PSD12</fullName>
    </submittedName>
</protein>
<dbReference type="Pfam" id="PF22241">
    <property type="entry name" value="PSMD12-CSN4_N"/>
    <property type="match status" value="1"/>
</dbReference>
<dbReference type="SUPFAM" id="SSF46785">
    <property type="entry name" value="Winged helix' DNA-binding domain"/>
    <property type="match status" value="1"/>
</dbReference>
<dbReference type="VEuPathDB" id="MicrosporidiaDB:A0H76_116"/>
<accession>A0A1X0QA53</accession>
<evidence type="ECO:0000313" key="3">
    <source>
        <dbReference type="Proteomes" id="UP000192356"/>
    </source>
</evidence>
<comment type="caution">
    <text evidence="2">The sequence shown here is derived from an EMBL/GenBank/DDBJ whole genome shotgun (WGS) entry which is preliminary data.</text>
</comment>
<dbReference type="InterPro" id="IPR040134">
    <property type="entry name" value="PSMD12/CSN4"/>
</dbReference>
<feature type="domain" description="PSMD12/CSN4-like N-terminal" evidence="1">
    <location>
        <begin position="2"/>
        <end position="189"/>
    </location>
</feature>
<dbReference type="InterPro" id="IPR054559">
    <property type="entry name" value="PSMD12-CSN4-like_N"/>
</dbReference>
<reference evidence="2 3" key="1">
    <citation type="journal article" date="2017" name="Environ. Microbiol.">
        <title>Decay of the glycolytic pathway and adaptation to intranuclear parasitism within Enterocytozoonidae microsporidia.</title>
        <authorList>
            <person name="Wiredu Boakye D."/>
            <person name="Jaroenlak P."/>
            <person name="Prachumwat A."/>
            <person name="Williams T.A."/>
            <person name="Bateman K.S."/>
            <person name="Itsathitphaisarn O."/>
            <person name="Sritunyalucksana K."/>
            <person name="Paszkiewicz K.H."/>
            <person name="Moore K.A."/>
            <person name="Stentiford G.D."/>
            <person name="Williams B.A."/>
        </authorList>
    </citation>
    <scope>NUCLEOTIDE SEQUENCE [LARGE SCALE GENOMIC DNA]</scope>
    <source>
        <strain evidence="2 3">GB1</strain>
    </source>
</reference>
<dbReference type="GO" id="GO:0005737">
    <property type="term" value="C:cytoplasm"/>
    <property type="evidence" value="ECO:0007669"/>
    <property type="project" value="TreeGrafter"/>
</dbReference>
<sequence length="371" mass="43970">MDKLYEEERKARMLRDVDRLFSIQNSICRECKTDAELISNLKLLQNKRNQNFDCIKKLVELILKENKSKEFKETLLKEVLSGKMYLENERVELALDLAKEYSDRKDANKAYEILNNVPVETFTDISEKRKNMFIFQQFFLAFVLEKNEESELILKKIRKSSMDLEDQIKYFSSKFMSKVSQNRYLEAARITLESQKVQPSGNFLTTGAFYCLTSSCKLEKRDITEEKEELLEVFEKEPLLDSKVRKIIKMFRNNFLLETDIKQLLKEIVSDYQNSFQILDSYVEWAQIEFNLRIIEKKFSKISIKLLGELLQWNETDLIEYLSFMVNEKFINLKVNQITGFIDLGNKDWKGSVNDVLDKIIECDHLIEMNK</sequence>
<dbReference type="PANTHER" id="PTHR10855:SF1">
    <property type="entry name" value="26S PROTEASOME NON-ATPASE REGULATORY SUBUNIT 12"/>
    <property type="match status" value="1"/>
</dbReference>